<name>A0ACD3SM39_9BURK</name>
<dbReference type="Proteomes" id="UP000004277">
    <property type="component" value="Unassembled WGS sequence"/>
</dbReference>
<protein>
    <submittedName>
        <fullName evidence="1">Diguanylate cyclase</fullName>
    </submittedName>
</protein>
<proteinExistence type="predicted"/>
<organism evidence="1 2">
    <name type="scientific">Imbroritus primus</name>
    <dbReference type="NCBI Taxonomy" id="3058603"/>
    <lineage>
        <taxon>Bacteria</taxon>
        <taxon>Pseudomonadati</taxon>
        <taxon>Pseudomonadota</taxon>
        <taxon>Betaproteobacteria</taxon>
        <taxon>Burkholderiales</taxon>
        <taxon>Burkholderiaceae</taxon>
        <taxon>Imbroritus</taxon>
    </lineage>
</organism>
<accession>A0ACD3SM39</accession>
<comment type="caution">
    <text evidence="1">The sequence shown here is derived from an EMBL/GenBank/DDBJ whole genome shotgun (WGS) entry which is preliminary data.</text>
</comment>
<evidence type="ECO:0000313" key="1">
    <source>
        <dbReference type="EMBL" id="TMS57272.1"/>
    </source>
</evidence>
<gene>
    <name evidence="1" type="ORF">MW7_015135</name>
</gene>
<dbReference type="EMBL" id="AKCV02000025">
    <property type="protein sequence ID" value="TMS57272.1"/>
    <property type="molecule type" value="Genomic_DNA"/>
</dbReference>
<evidence type="ECO:0000313" key="2">
    <source>
        <dbReference type="Proteomes" id="UP000004277"/>
    </source>
</evidence>
<keyword evidence="2" id="KW-1185">Reference proteome</keyword>
<sequence>MPTFAKLDDASDQDRSTEPPGNSTTLHTTADRQLERLTRTAQRLTGTDSSAILLVEGDHQWIAASAGHVFPDTPRTLSFFYHALQRTPILVEDTLADPRMRHHPLVAQAPGIRMYAASPLLAEDGTLLGAFYLFDHRPQALCAMHRTCLDELAGVTASAVQQSRALASMTARNTTLMEKERRMLLAIEGSGTGIWDRNVAADEIHYSRSWKALLGYREHELTNRLMDSYLRVHPDDIDYVRATIQAHFEQKTESYEVEHRLRCKDGSYIWVSSRGKVVSRTPDGKPLRMVGTTQDITAMRTISERLRQSAKLLSDLSSEVPGLMFQRQQRADGTAHYSYVSAGIADMYELDPEEDNTIAPEAIHARIHPDDLQTYLTSFETSATQQKPWQLEYRVMLPRQGLRWRYGHARPQRLEDGTTVWHGLITDATERKRIETQWQALATTDSLTQLPNRHAFMTSLAAELARLQRDSTRMAAVLMLDLDYFKSINDRWGHATGDAALRHFASLLRRQLRQADVAGRMGGEEFAVILHGADTAAAAAFARRLQESLETTPLQPEGQGPIALTVSIGIAAMYASDGTPELALSRSDQALYRAKAAGRNCIEIG</sequence>
<reference evidence="1" key="1">
    <citation type="submission" date="2019-05" db="EMBL/GenBank/DDBJ databases">
        <title>Revised genome assembly of Burkholderiaceae (previously Ralstonia) sp. PBA.</title>
        <authorList>
            <person name="Gan H.M."/>
        </authorList>
    </citation>
    <scope>NUCLEOTIDE SEQUENCE</scope>
    <source>
        <strain evidence="1">PBA</strain>
    </source>
</reference>